<reference evidence="1" key="1">
    <citation type="submission" date="2021-03" db="EMBL/GenBank/DDBJ databases">
        <authorList>
            <person name="Sun Q."/>
        </authorList>
    </citation>
    <scope>NUCLEOTIDE SEQUENCE</scope>
    <source>
        <strain evidence="1">CCM 8862</strain>
    </source>
</reference>
<name>A0A939E3Z5_9CORY</name>
<protein>
    <submittedName>
        <fullName evidence="1">Uncharacterized protein</fullName>
    </submittedName>
</protein>
<evidence type="ECO:0000313" key="2">
    <source>
        <dbReference type="Proteomes" id="UP000664332"/>
    </source>
</evidence>
<evidence type="ECO:0000313" key="1">
    <source>
        <dbReference type="EMBL" id="MBN9645192.1"/>
    </source>
</evidence>
<comment type="caution">
    <text evidence="1">The sequence shown here is derived from an EMBL/GenBank/DDBJ whole genome shotgun (WGS) entry which is preliminary data.</text>
</comment>
<dbReference type="Proteomes" id="UP000664332">
    <property type="component" value="Unassembled WGS sequence"/>
</dbReference>
<sequence length="93" mass="9891">MPASSSPHPVTGTMSVHPCDSTALAAVGVPDLCPLPPAGGPHTRRALADFTGRLGTHTRRAGDLMDHHVRAWAGFIDTVRSIDDRMADRLRAL</sequence>
<keyword evidence="2" id="KW-1185">Reference proteome</keyword>
<dbReference type="RefSeq" id="WP_207279663.1">
    <property type="nucleotide sequence ID" value="NZ_JAFLEQ010000017.1"/>
</dbReference>
<proteinExistence type="predicted"/>
<dbReference type="EMBL" id="JAFLEQ010000017">
    <property type="protein sequence ID" value="MBN9645192.1"/>
    <property type="molecule type" value="Genomic_DNA"/>
</dbReference>
<accession>A0A939E3Z5</accession>
<organism evidence="1 2">
    <name type="scientific">Corynebacterium mendelii</name>
    <dbReference type="NCBI Taxonomy" id="2765362"/>
    <lineage>
        <taxon>Bacteria</taxon>
        <taxon>Bacillati</taxon>
        <taxon>Actinomycetota</taxon>
        <taxon>Actinomycetes</taxon>
        <taxon>Mycobacteriales</taxon>
        <taxon>Corynebacteriaceae</taxon>
        <taxon>Corynebacterium</taxon>
    </lineage>
</organism>
<gene>
    <name evidence="1" type="ORF">JZY06_11305</name>
</gene>
<dbReference type="AlphaFoldDB" id="A0A939E3Z5"/>